<dbReference type="InterPro" id="IPR054103">
    <property type="entry name" value="CAND6-7_N"/>
</dbReference>
<keyword evidence="6 10" id="KW-0732">Signal</keyword>
<comment type="subunit">
    <text evidence="10">Component of the oligosaccharyltransferase (OST) complex.</text>
</comment>
<gene>
    <name evidence="13" type="ORF">TSOC_007366</name>
</gene>
<comment type="pathway">
    <text evidence="3 10">Protein modification; protein glycosylation.</text>
</comment>
<feature type="transmembrane region" description="Helical" evidence="10">
    <location>
        <begin position="1291"/>
        <end position="1313"/>
    </location>
</feature>
<evidence type="ECO:0000313" key="14">
    <source>
        <dbReference type="Proteomes" id="UP000236333"/>
    </source>
</evidence>
<feature type="transmembrane region" description="Helical" evidence="10">
    <location>
        <begin position="1325"/>
        <end position="1350"/>
    </location>
</feature>
<dbReference type="GO" id="GO:0018279">
    <property type="term" value="P:protein N-linked glycosylation via asparagine"/>
    <property type="evidence" value="ECO:0007669"/>
    <property type="project" value="TreeGrafter"/>
</dbReference>
<keyword evidence="7 10" id="KW-0256">Endoplasmic reticulum</keyword>
<keyword evidence="14" id="KW-1185">Reference proteome</keyword>
<feature type="transmembrane region" description="Helical" evidence="10">
    <location>
        <begin position="1362"/>
        <end position="1380"/>
    </location>
</feature>
<comment type="caution">
    <text evidence="13">The sequence shown here is derived from an EMBL/GenBank/DDBJ whole genome shotgun (WGS) entry which is preliminary data.</text>
</comment>
<dbReference type="EMBL" id="PGGS01000246">
    <property type="protein sequence ID" value="PNH06279.1"/>
    <property type="molecule type" value="Genomic_DNA"/>
</dbReference>
<sequence length="1508" mass="165125">MRQHLLVAALLLALASGTVADIKLQQVDRKINLNSQFVRITELIKAKNVGGSPVSALIFCQKLGEGAVLASYKAVQSVQGGERTELTAVPVTDVGAPAGVVCHSVKLAGPLPPTEVASVTVNAVLAKAQVAYPAELTQIESQLMLFKDNVYVLSPYSVSAQSTEVVTPSNVIKSYTEEKPVSKSDNKIKYGKYDLIKPFTVKELSVHFENNKPFKHVLTLVREIEVSHWGNIYVEEHYEILNAGAKHSGSFSRLKYAHSYNGKANSFRDLKAVLPAAAHSLYYVDLIGNISSSNTRKTLQSTVLDFELRFPLMGGWKVDFTLGYSVPLAGSLFHAKGGKRRLTMDLASPLEDVFVEDMIVKVVLPEGSSNLKPILPYEVEQSYETKYTYLDTTGRPVLVLHKRNVASPEHAAKFTLEYSFGAIHTLREPLLLVKPLLAAVESRSAREAGRVREVLEKARAQQGRYTRQLSDRIEAVKKGGSMSEITRKLSPGAEAISQAKRELEASIATVFGAWATANSVRKIATGEGTPPDDGGGQHQLTDFLTTLITYPALYIFATASVSAPEGVGNADPGPKGRGGRAAAFIARKAKALPLPGLGGRAASGEEQAPYPQVTGGRNGYGAKLANIFSSEFTIFLGFFRSFLRLLATGLALQGMALRLMGTGATILSGAVAFTVVISIALSILSAALTIGGVAADAMAALLRRLASATELVAARSHRGYVRQQLEGDLVGPRTLDAASFEELEDLFISQLAPRLRLSLAPSGLSFNWRAVVGIAGTMARCATLLALLAAVLALASAKIHHSIVEKDDRPLIPLSDAFGFAEGGKLDISIRDIGLYRLHGSQEDISNWEKFGFFLSPVEADAALEQDLTDNTKCILNDVNNLFTFKDSSVQNVIQGKLDNFTFHFVVQNGGLFYLYFANCEPDTPVSFNSLIEMYNVDSKGRKDYLSVGDTSLDAVYWAGAVLLLRLLAWKRVGLACAPTSAEALKYVFVLGAAGAGRATTFARLAHLPVDYELPSNVPAEIRPVQRLPGAYAVLVSGLDAKDPRVAARASHFANLEHGVFSVLVFVSFNWRAVVGIAGTMARCATLLALLAAVLALASAKIHHSIVEKDDRPLIPLSDAFGFAEGGKLDISIRDIGLYRLHGSQEDISNWEKFGFFLSPVEADAALEQDLTDNTKCILNDVNNLFTFKDSSVQNVIQGKLDNFTFHFVVQNGGLFYLYFANCEPDTPVSFNSLIEMYNVDSKGRKDYLSVGDTSLDAVYWSMFATFVACTAAWAMWVLRNKQYSHKIHYLMFGLGCFKALTLLSQALMVYYIERSGSADGWNVVYYVFTFLRGILFFTVVVLIGTGWSLMKPFLGDKEQRIIMIVIPLQVLANMAIIITEEESPSTKDWFTWRDVFHLVDIICCCAILFPIVWSIKNLREASQTDGKAARNLEKLTLFRQFYVMVVVYIYFTRIVVYLLKSTMQYEFSWVSAAAEELATLTFYVWTAVKFRPMNENPYLKVAGDIEL</sequence>
<feature type="transmembrane region" description="Helical" evidence="10">
    <location>
        <begin position="1437"/>
        <end position="1460"/>
    </location>
</feature>
<feature type="chain" id="PRO_5036516255" description="Dolichyl-diphosphooligosaccharide--protein glycosyltransferase subunit 1" evidence="10">
    <location>
        <begin position="21"/>
        <end position="1508"/>
    </location>
</feature>
<protein>
    <recommendedName>
        <fullName evidence="10">Dolichyl-diphosphooligosaccharide--protein glycosyltransferase subunit 1</fullName>
    </recommendedName>
</protein>
<comment type="similarity">
    <text evidence="4 10">Belongs to the OST1 family.</text>
</comment>
<dbReference type="PANTHER" id="PTHR21049:SF0">
    <property type="entry name" value="DOLICHYL-DIPHOSPHOOLIGOSACCHARIDE--PROTEIN GLYCOSYLTRANSFERASE SUBUNIT 1"/>
    <property type="match status" value="1"/>
</dbReference>
<dbReference type="Pfam" id="PF04597">
    <property type="entry name" value="Ribophorin_I"/>
    <property type="match status" value="1"/>
</dbReference>
<comment type="function">
    <text evidence="1 10">Subunit of the oligosaccharyl transferase (OST) complex that catalyzes the initial transfer of a defined glycan (Glc(3)Man(9)GlcNAc(2) in eukaryotes) from the lipid carrier dolichol-pyrophosphate to an asparagine residue within an Asn-X-Ser/Thr consensus motif in nascent polypeptide chains, the first step in protein N-glycosylation. N-glycosylation occurs cotranslationally and the complex associates with the Sec61 complex at the channel-forming translocon complex that mediates protein translocation across the endoplasmic reticulum (ER). All subunits are required for a maximal enzyme activity.</text>
</comment>
<name>A0A2J8A183_9CHLO</name>
<feature type="signal peptide" evidence="10">
    <location>
        <begin position="1"/>
        <end position="20"/>
    </location>
</feature>
<dbReference type="InterPro" id="IPR007676">
    <property type="entry name" value="Ribophorin_I"/>
</dbReference>
<evidence type="ECO:0000256" key="6">
    <source>
        <dbReference type="ARBA" id="ARBA00022729"/>
    </source>
</evidence>
<evidence type="ECO:0000256" key="7">
    <source>
        <dbReference type="ARBA" id="ARBA00022824"/>
    </source>
</evidence>
<feature type="domain" description="CAND6/7 N-terminal" evidence="12">
    <location>
        <begin position="1107"/>
        <end position="1239"/>
    </location>
</feature>
<evidence type="ECO:0000256" key="3">
    <source>
        <dbReference type="ARBA" id="ARBA00004922"/>
    </source>
</evidence>
<reference evidence="13 14" key="1">
    <citation type="journal article" date="2017" name="Mol. Biol. Evol.">
        <title>The 4-celled Tetrabaena socialis nuclear genome reveals the essential components for genetic control of cell number at the origin of multicellularity in the volvocine lineage.</title>
        <authorList>
            <person name="Featherston J."/>
            <person name="Arakaki Y."/>
            <person name="Hanschen E.R."/>
            <person name="Ferris P.J."/>
            <person name="Michod R.E."/>
            <person name="Olson B.J.S.C."/>
            <person name="Nozaki H."/>
            <person name="Durand P.M."/>
        </authorList>
    </citation>
    <scope>NUCLEOTIDE SEQUENCE [LARGE SCALE GENOMIC DNA]</scope>
    <source>
        <strain evidence="13 14">NIES-571</strain>
    </source>
</reference>
<feature type="transmembrane region" description="Helical" evidence="10">
    <location>
        <begin position="664"/>
        <end position="695"/>
    </location>
</feature>
<evidence type="ECO:0000259" key="12">
    <source>
        <dbReference type="Pfam" id="PF21904"/>
    </source>
</evidence>
<dbReference type="GO" id="GO:0008250">
    <property type="term" value="C:oligosaccharyltransferase complex"/>
    <property type="evidence" value="ECO:0007669"/>
    <property type="project" value="UniProtKB-UniRule"/>
</dbReference>
<evidence type="ECO:0000259" key="11">
    <source>
        <dbReference type="Pfam" id="PF06814"/>
    </source>
</evidence>
<dbReference type="Pfam" id="PF21904">
    <property type="entry name" value="CAND6-7_N"/>
    <property type="match status" value="2"/>
</dbReference>
<accession>A0A2J8A183</accession>
<comment type="caution">
    <text evidence="10">Lacks conserved residue(s) required for the propagation of feature annotation.</text>
</comment>
<dbReference type="InterPro" id="IPR053937">
    <property type="entry name" value="GOST_TM"/>
</dbReference>
<keyword evidence="5 10" id="KW-0812">Transmembrane</keyword>
<keyword evidence="8 10" id="KW-1133">Transmembrane helix</keyword>
<dbReference type="Proteomes" id="UP000236333">
    <property type="component" value="Unassembled WGS sequence"/>
</dbReference>
<organism evidence="13 14">
    <name type="scientific">Tetrabaena socialis</name>
    <dbReference type="NCBI Taxonomy" id="47790"/>
    <lineage>
        <taxon>Eukaryota</taxon>
        <taxon>Viridiplantae</taxon>
        <taxon>Chlorophyta</taxon>
        <taxon>core chlorophytes</taxon>
        <taxon>Chlorophyceae</taxon>
        <taxon>CS clade</taxon>
        <taxon>Chlamydomonadales</taxon>
        <taxon>Tetrabaenaceae</taxon>
        <taxon>Tetrabaena</taxon>
    </lineage>
</organism>
<dbReference type="Pfam" id="PF06814">
    <property type="entry name" value="GOST_TM"/>
    <property type="match status" value="1"/>
</dbReference>
<evidence type="ECO:0000256" key="2">
    <source>
        <dbReference type="ARBA" id="ARBA00004115"/>
    </source>
</evidence>
<feature type="domain" description="GOST seven transmembrane" evidence="11">
    <location>
        <begin position="1259"/>
        <end position="1498"/>
    </location>
</feature>
<keyword evidence="9 10" id="KW-0472">Membrane</keyword>
<evidence type="ECO:0000256" key="4">
    <source>
        <dbReference type="ARBA" id="ARBA00008905"/>
    </source>
</evidence>
<proteinExistence type="inferred from homology"/>
<evidence type="ECO:0000256" key="1">
    <source>
        <dbReference type="ARBA" id="ARBA00002791"/>
    </source>
</evidence>
<dbReference type="PANTHER" id="PTHR21049">
    <property type="entry name" value="RIBOPHORIN I"/>
    <property type="match status" value="1"/>
</dbReference>
<feature type="domain" description="CAND6/7 N-terminal" evidence="12">
    <location>
        <begin position="804"/>
        <end position="936"/>
    </location>
</feature>
<evidence type="ECO:0000256" key="8">
    <source>
        <dbReference type="ARBA" id="ARBA00022989"/>
    </source>
</evidence>
<dbReference type="UniPathway" id="UPA00378"/>
<feature type="transmembrane region" description="Helical" evidence="10">
    <location>
        <begin position="1258"/>
        <end position="1279"/>
    </location>
</feature>
<dbReference type="OrthoDB" id="29657at2759"/>
<evidence type="ECO:0000313" key="13">
    <source>
        <dbReference type="EMBL" id="PNH06279.1"/>
    </source>
</evidence>
<comment type="subcellular location">
    <subcellularLocation>
        <location evidence="2 10">Endoplasmic reticulum membrane</location>
        <topology evidence="2 10">Single-pass type I membrane protein</topology>
    </subcellularLocation>
</comment>
<evidence type="ECO:0000256" key="9">
    <source>
        <dbReference type="ARBA" id="ARBA00023136"/>
    </source>
</evidence>
<evidence type="ECO:0000256" key="10">
    <source>
        <dbReference type="RuleBase" id="RU361143"/>
    </source>
</evidence>
<feature type="transmembrane region" description="Helical" evidence="10">
    <location>
        <begin position="1396"/>
        <end position="1416"/>
    </location>
</feature>
<evidence type="ECO:0000256" key="5">
    <source>
        <dbReference type="ARBA" id="ARBA00022692"/>
    </source>
</evidence>